<dbReference type="PANTHER" id="PTHR24177">
    <property type="entry name" value="CASKIN"/>
    <property type="match status" value="1"/>
</dbReference>
<evidence type="ECO:0000313" key="6">
    <source>
        <dbReference type="Proteomes" id="UP001367508"/>
    </source>
</evidence>
<dbReference type="Pfam" id="PF13962">
    <property type="entry name" value="PGG"/>
    <property type="match status" value="1"/>
</dbReference>
<feature type="transmembrane region" description="Helical" evidence="3">
    <location>
        <begin position="661"/>
        <end position="681"/>
    </location>
</feature>
<sequence>MYWLGRVTLEVAHQALWSSVESKFRSIAITILHKVIMSAGSNSNIVSNGIVVELLNKENYSNWSKLVQNYLMGEDLWHGVVEVNDGKKLKKEKSKKKRNEEEEEEEEKEKEEEEEEEEEEKKKKKEGDDSTKNRKALHAIQLSCGNEALSEIRNMTSARQAWYQLKASCSEDVKASHSEDHAAQHDPAQTGEYDEHYGLTSLMNRGLGYDAMSMIYSSPDVIFNTSPIDRRTVLHAAVSKGLKGSVALLVQLGRQRLLKMQDKYGYTALALAAELTDDKNGGEELPSIKTKDKDGIPVILAAAKGHRKMTQYLFSVTPASTLRQILDLLFKLCIAAEIFTVAVAILQHRDAGQLNIDGSTDSNENLPPIYALARMRSAFRSGTRLKWWQKFFYMILIIQTEDIPLKEDKIEIVFTFEPENGPTTVKDYLAGINEVYEQKMKHQLVLKILQYLRTRVSNIILRVELHKVAVEDAMLLAAKNGIFEFINIMSEANPELLFVTDLNNRGILSFAILNRHEKVFNLLKSVGGPREIIASSVDVFKNNMLHLAAELGPSPYLLRMPNAALQMQRELQWFKAVKNIVPSSFPHALNAEDQLPDEIFRKRHEQLLKDAQQWAKDTSSSFTLVGTLIITIMFAAAFTVPGGTNGDNGIPVFLGKSLFNFFIIADTISLVTSASSVLMFIGILTSRYDAEDFYACLPLKLLFGLVTLFFSVASMMAAFCAALALLLKGFHGIVIASMILAPLPISVFVPSLLFLCAEILSSTIRSDI</sequence>
<protein>
    <recommendedName>
        <fullName evidence="4">PGG domain-containing protein</fullName>
    </recommendedName>
</protein>
<keyword evidence="3" id="KW-0812">Transmembrane</keyword>
<dbReference type="Gene3D" id="1.25.40.20">
    <property type="entry name" value="Ankyrin repeat-containing domain"/>
    <property type="match status" value="1"/>
</dbReference>
<comment type="caution">
    <text evidence="5">The sequence shown here is derived from an EMBL/GenBank/DDBJ whole genome shotgun (WGS) entry which is preliminary data.</text>
</comment>
<accession>A0AAN9LUF0</accession>
<organism evidence="5 6">
    <name type="scientific">Canavalia gladiata</name>
    <name type="common">Sword bean</name>
    <name type="synonym">Dolichos gladiatus</name>
    <dbReference type="NCBI Taxonomy" id="3824"/>
    <lineage>
        <taxon>Eukaryota</taxon>
        <taxon>Viridiplantae</taxon>
        <taxon>Streptophyta</taxon>
        <taxon>Embryophyta</taxon>
        <taxon>Tracheophyta</taxon>
        <taxon>Spermatophyta</taxon>
        <taxon>Magnoliopsida</taxon>
        <taxon>eudicotyledons</taxon>
        <taxon>Gunneridae</taxon>
        <taxon>Pentapetalae</taxon>
        <taxon>rosids</taxon>
        <taxon>fabids</taxon>
        <taxon>Fabales</taxon>
        <taxon>Fabaceae</taxon>
        <taxon>Papilionoideae</taxon>
        <taxon>50 kb inversion clade</taxon>
        <taxon>NPAAA clade</taxon>
        <taxon>indigoferoid/millettioid clade</taxon>
        <taxon>Phaseoleae</taxon>
        <taxon>Canavalia</taxon>
    </lineage>
</organism>
<dbReference type="PANTHER" id="PTHR24177:SF329">
    <property type="entry name" value="ANKYRIN REPEAT PROTEIN"/>
    <property type="match status" value="1"/>
</dbReference>
<name>A0AAN9LUF0_CANGL</name>
<dbReference type="GO" id="GO:0005886">
    <property type="term" value="C:plasma membrane"/>
    <property type="evidence" value="ECO:0007669"/>
    <property type="project" value="UniProtKB-SubCell"/>
</dbReference>
<evidence type="ECO:0000256" key="3">
    <source>
        <dbReference type="SAM" id="Phobius"/>
    </source>
</evidence>
<keyword evidence="3" id="KW-1133">Transmembrane helix</keyword>
<dbReference type="InterPro" id="IPR036770">
    <property type="entry name" value="Ankyrin_rpt-contain_sf"/>
</dbReference>
<feature type="compositionally biased region" description="Acidic residues" evidence="2">
    <location>
        <begin position="101"/>
        <end position="119"/>
    </location>
</feature>
<dbReference type="InterPro" id="IPR026961">
    <property type="entry name" value="PGG_dom"/>
</dbReference>
<feature type="domain" description="PGG" evidence="4">
    <location>
        <begin position="613"/>
        <end position="724"/>
    </location>
</feature>
<reference evidence="5 6" key="1">
    <citation type="submission" date="2024-01" db="EMBL/GenBank/DDBJ databases">
        <title>The genomes of 5 underutilized Papilionoideae crops provide insights into root nodulation and disease resistanc.</title>
        <authorList>
            <person name="Jiang F."/>
        </authorList>
    </citation>
    <scope>NUCLEOTIDE SEQUENCE [LARGE SCALE GENOMIC DNA]</scope>
    <source>
        <strain evidence="5">LVBAO_FW01</strain>
        <tissue evidence="5">Leaves</tissue>
    </source>
</reference>
<feature type="transmembrane region" description="Helical" evidence="3">
    <location>
        <begin position="328"/>
        <end position="346"/>
    </location>
</feature>
<gene>
    <name evidence="5" type="ORF">VNO77_20873</name>
</gene>
<feature type="transmembrane region" description="Helical" evidence="3">
    <location>
        <begin position="622"/>
        <end position="641"/>
    </location>
</feature>
<feature type="region of interest" description="Disordered" evidence="2">
    <location>
        <begin position="88"/>
        <end position="134"/>
    </location>
</feature>
<keyword evidence="6" id="KW-1185">Reference proteome</keyword>
<evidence type="ECO:0000256" key="1">
    <source>
        <dbReference type="ARBA" id="ARBA00004202"/>
    </source>
</evidence>
<evidence type="ECO:0000256" key="2">
    <source>
        <dbReference type="SAM" id="MobiDB-lite"/>
    </source>
</evidence>
<dbReference type="EMBL" id="JAYMYQ010000004">
    <property type="protein sequence ID" value="KAK7340177.1"/>
    <property type="molecule type" value="Genomic_DNA"/>
</dbReference>
<dbReference type="AlphaFoldDB" id="A0AAN9LUF0"/>
<comment type="subcellular location">
    <subcellularLocation>
        <location evidence="1">Cell membrane</location>
        <topology evidence="1">Peripheral membrane protein</topology>
    </subcellularLocation>
</comment>
<feature type="compositionally biased region" description="Basic residues" evidence="2">
    <location>
        <begin position="88"/>
        <end position="97"/>
    </location>
</feature>
<evidence type="ECO:0000259" key="4">
    <source>
        <dbReference type="Pfam" id="PF13962"/>
    </source>
</evidence>
<feature type="transmembrane region" description="Helical" evidence="3">
    <location>
        <begin position="733"/>
        <end position="756"/>
    </location>
</feature>
<proteinExistence type="predicted"/>
<feature type="transmembrane region" description="Helical" evidence="3">
    <location>
        <begin position="701"/>
        <end position="727"/>
    </location>
</feature>
<evidence type="ECO:0000313" key="5">
    <source>
        <dbReference type="EMBL" id="KAK7340177.1"/>
    </source>
</evidence>
<dbReference type="SUPFAM" id="SSF48403">
    <property type="entry name" value="Ankyrin repeat"/>
    <property type="match status" value="1"/>
</dbReference>
<keyword evidence="3" id="KW-0472">Membrane</keyword>
<dbReference type="Proteomes" id="UP001367508">
    <property type="component" value="Unassembled WGS sequence"/>
</dbReference>